<accession>A0A0E9PA06</accession>
<protein>
    <submittedName>
        <fullName evidence="1">Uncharacterized protein</fullName>
    </submittedName>
</protein>
<dbReference type="EMBL" id="GBXM01107081">
    <property type="protein sequence ID" value="JAH01496.1"/>
    <property type="molecule type" value="Transcribed_RNA"/>
</dbReference>
<proteinExistence type="predicted"/>
<dbReference type="AlphaFoldDB" id="A0A0E9PA06"/>
<evidence type="ECO:0000313" key="1">
    <source>
        <dbReference type="EMBL" id="JAH01496.1"/>
    </source>
</evidence>
<name>A0A0E9PA06_ANGAN</name>
<reference evidence="1" key="2">
    <citation type="journal article" date="2015" name="Fish Shellfish Immunol.">
        <title>Early steps in the European eel (Anguilla anguilla)-Vibrio vulnificus interaction in the gills: Role of the RtxA13 toxin.</title>
        <authorList>
            <person name="Callol A."/>
            <person name="Pajuelo D."/>
            <person name="Ebbesson L."/>
            <person name="Teles M."/>
            <person name="MacKenzie S."/>
            <person name="Amaro C."/>
        </authorList>
    </citation>
    <scope>NUCLEOTIDE SEQUENCE</scope>
</reference>
<reference evidence="1" key="1">
    <citation type="submission" date="2014-11" db="EMBL/GenBank/DDBJ databases">
        <authorList>
            <person name="Amaro Gonzalez C."/>
        </authorList>
    </citation>
    <scope>NUCLEOTIDE SEQUENCE</scope>
</reference>
<sequence>MQCSLTWQTTQKVAHFRTKRKVT</sequence>
<organism evidence="1">
    <name type="scientific">Anguilla anguilla</name>
    <name type="common">European freshwater eel</name>
    <name type="synonym">Muraena anguilla</name>
    <dbReference type="NCBI Taxonomy" id="7936"/>
    <lineage>
        <taxon>Eukaryota</taxon>
        <taxon>Metazoa</taxon>
        <taxon>Chordata</taxon>
        <taxon>Craniata</taxon>
        <taxon>Vertebrata</taxon>
        <taxon>Euteleostomi</taxon>
        <taxon>Actinopterygii</taxon>
        <taxon>Neopterygii</taxon>
        <taxon>Teleostei</taxon>
        <taxon>Anguilliformes</taxon>
        <taxon>Anguillidae</taxon>
        <taxon>Anguilla</taxon>
    </lineage>
</organism>